<reference evidence="2" key="2">
    <citation type="journal article" date="2022" name="Microb. Genom.">
        <title>A chromosome-scale genome assembly of the tomato pathogen Cladosporium fulvum reveals a compartmentalized genome architecture and the presence of a dispensable chromosome.</title>
        <authorList>
            <person name="Zaccaron A.Z."/>
            <person name="Chen L.H."/>
            <person name="Samaras A."/>
            <person name="Stergiopoulos I."/>
        </authorList>
    </citation>
    <scope>NUCLEOTIDE SEQUENCE</scope>
    <source>
        <strain evidence="2">Race5_Kim</strain>
    </source>
</reference>
<dbReference type="InterPro" id="IPR038883">
    <property type="entry name" value="AN11006-like"/>
</dbReference>
<organism evidence="2 3">
    <name type="scientific">Passalora fulva</name>
    <name type="common">Tomato leaf mold</name>
    <name type="synonym">Cladosporium fulvum</name>
    <dbReference type="NCBI Taxonomy" id="5499"/>
    <lineage>
        <taxon>Eukaryota</taxon>
        <taxon>Fungi</taxon>
        <taxon>Dikarya</taxon>
        <taxon>Ascomycota</taxon>
        <taxon>Pezizomycotina</taxon>
        <taxon>Dothideomycetes</taxon>
        <taxon>Dothideomycetidae</taxon>
        <taxon>Mycosphaerellales</taxon>
        <taxon>Mycosphaerellaceae</taxon>
        <taxon>Fulvia</taxon>
    </lineage>
</organism>
<reference evidence="2" key="1">
    <citation type="submission" date="2021-12" db="EMBL/GenBank/DDBJ databases">
        <authorList>
            <person name="Zaccaron A."/>
            <person name="Stergiopoulos I."/>
        </authorList>
    </citation>
    <scope>NUCLEOTIDE SEQUENCE</scope>
    <source>
        <strain evidence="2">Race5_Kim</strain>
    </source>
</reference>
<protein>
    <recommendedName>
        <fullName evidence="4">F-box domain-containing protein</fullName>
    </recommendedName>
</protein>
<evidence type="ECO:0000313" key="2">
    <source>
        <dbReference type="EMBL" id="UJO23200.1"/>
    </source>
</evidence>
<keyword evidence="3" id="KW-1185">Reference proteome</keyword>
<dbReference type="RefSeq" id="XP_047767566.1">
    <property type="nucleotide sequence ID" value="XM_047911077.1"/>
</dbReference>
<dbReference type="GeneID" id="71991807"/>
<dbReference type="AlphaFoldDB" id="A0A9Q8UUT1"/>
<sequence length="240" mass="27124">MFIRVADDTPSMAPSHSQAPVYKSIHPQPQRPLFTLPAELRLQIYSDLLTIPPSSNSTNDTCLNAVSIAWSSSSPNPTILSILATCRRLHHETAHLFYSLNRLYITNRQIANISHLHSFFRTVLVDRLRGVREVVLAVATFEDVMSGWRLARDAMPKLEVLEFVIRVAFDLVEDAEKGKGEFLREFGTEGAGQSAGPRLKELRLTHKWASQLSPTDLWAWRIFGEEMSAVLPFRVITCRP</sequence>
<feature type="region of interest" description="Disordered" evidence="1">
    <location>
        <begin position="1"/>
        <end position="22"/>
    </location>
</feature>
<dbReference type="KEGG" id="ffu:CLAFUR5_11929"/>
<dbReference type="Proteomes" id="UP000756132">
    <property type="component" value="Chromosome 10"/>
</dbReference>
<name>A0A9Q8UUT1_PASFU</name>
<evidence type="ECO:0000313" key="3">
    <source>
        <dbReference type="Proteomes" id="UP000756132"/>
    </source>
</evidence>
<dbReference type="PANTHER" id="PTHR42085:SF2">
    <property type="entry name" value="F-BOX DOMAIN-CONTAINING PROTEIN"/>
    <property type="match status" value="1"/>
</dbReference>
<proteinExistence type="predicted"/>
<gene>
    <name evidence="2" type="ORF">CLAFUR5_11929</name>
</gene>
<evidence type="ECO:0008006" key="4">
    <source>
        <dbReference type="Google" id="ProtNLM"/>
    </source>
</evidence>
<dbReference type="PANTHER" id="PTHR42085">
    <property type="entry name" value="F-BOX DOMAIN-CONTAINING PROTEIN"/>
    <property type="match status" value="1"/>
</dbReference>
<evidence type="ECO:0000256" key="1">
    <source>
        <dbReference type="SAM" id="MobiDB-lite"/>
    </source>
</evidence>
<dbReference type="OrthoDB" id="3905718at2759"/>
<dbReference type="EMBL" id="CP090172">
    <property type="protein sequence ID" value="UJO23200.1"/>
    <property type="molecule type" value="Genomic_DNA"/>
</dbReference>
<accession>A0A9Q8UUT1</accession>